<comment type="caution">
    <text evidence="1">The sequence shown here is derived from an EMBL/GenBank/DDBJ whole genome shotgun (WGS) entry which is preliminary data.</text>
</comment>
<protein>
    <submittedName>
        <fullName evidence="1">Uncharacterized protein</fullName>
    </submittedName>
</protein>
<sequence>QLNTSGEQSKQALATELGTLKYEYTKLETANTNLNNQLQYQMKCAQNLQNVLEQFKRGK</sequence>
<reference evidence="1" key="1">
    <citation type="submission" date="2021-02" db="EMBL/GenBank/DDBJ databases">
        <authorList>
            <person name="Nowell W R."/>
        </authorList>
    </citation>
    <scope>NUCLEOTIDE SEQUENCE</scope>
</reference>
<evidence type="ECO:0000313" key="2">
    <source>
        <dbReference type="Proteomes" id="UP000663868"/>
    </source>
</evidence>
<name>A0A820MQ86_9BILA</name>
<evidence type="ECO:0000313" key="1">
    <source>
        <dbReference type="EMBL" id="CAF4376174.1"/>
    </source>
</evidence>
<gene>
    <name evidence="1" type="ORF">KXQ929_LOCUS49639</name>
</gene>
<dbReference type="AlphaFoldDB" id="A0A820MQ86"/>
<feature type="non-terminal residue" evidence="1">
    <location>
        <position position="1"/>
    </location>
</feature>
<accession>A0A820MQ86</accession>
<organism evidence="1 2">
    <name type="scientific">Adineta steineri</name>
    <dbReference type="NCBI Taxonomy" id="433720"/>
    <lineage>
        <taxon>Eukaryota</taxon>
        <taxon>Metazoa</taxon>
        <taxon>Spiralia</taxon>
        <taxon>Gnathifera</taxon>
        <taxon>Rotifera</taxon>
        <taxon>Eurotatoria</taxon>
        <taxon>Bdelloidea</taxon>
        <taxon>Adinetida</taxon>
        <taxon>Adinetidae</taxon>
        <taxon>Adineta</taxon>
    </lineage>
</organism>
<dbReference type="Proteomes" id="UP000663868">
    <property type="component" value="Unassembled WGS sequence"/>
</dbReference>
<dbReference type="EMBL" id="CAJOBB010021439">
    <property type="protein sequence ID" value="CAF4376174.1"/>
    <property type="molecule type" value="Genomic_DNA"/>
</dbReference>
<proteinExistence type="predicted"/>